<keyword evidence="2" id="KW-1185">Reference proteome</keyword>
<evidence type="ECO:0000313" key="2">
    <source>
        <dbReference type="Proteomes" id="UP001597497"/>
    </source>
</evidence>
<name>A0ABW5REU8_9BACL</name>
<comment type="caution">
    <text evidence="1">The sequence shown here is derived from an EMBL/GenBank/DDBJ whole genome shotgun (WGS) entry which is preliminary data.</text>
</comment>
<dbReference type="Proteomes" id="UP001597497">
    <property type="component" value="Unassembled WGS sequence"/>
</dbReference>
<accession>A0ABW5REU8</accession>
<sequence length="78" mass="9308">MIPYNHTWPYEKMMGDYYVSACPSCEAEHILLPLKAKDVKEIQTGKKHWLVMPCCNHRFYVMDMDDDYLLADIPLRRK</sequence>
<reference evidence="2" key="1">
    <citation type="journal article" date="2019" name="Int. J. Syst. Evol. Microbiol.">
        <title>The Global Catalogue of Microorganisms (GCM) 10K type strain sequencing project: providing services to taxonomists for standard genome sequencing and annotation.</title>
        <authorList>
            <consortium name="The Broad Institute Genomics Platform"/>
            <consortium name="The Broad Institute Genome Sequencing Center for Infectious Disease"/>
            <person name="Wu L."/>
            <person name="Ma J."/>
        </authorList>
    </citation>
    <scope>NUCLEOTIDE SEQUENCE [LARGE SCALE GENOMIC DNA]</scope>
    <source>
        <strain evidence="2">KCTC 33676</strain>
    </source>
</reference>
<dbReference type="RefSeq" id="WP_379930682.1">
    <property type="nucleotide sequence ID" value="NZ_JBHUMM010000043.1"/>
</dbReference>
<organism evidence="1 2">
    <name type="scientific">Marinicrinis sediminis</name>
    <dbReference type="NCBI Taxonomy" id="1652465"/>
    <lineage>
        <taxon>Bacteria</taxon>
        <taxon>Bacillati</taxon>
        <taxon>Bacillota</taxon>
        <taxon>Bacilli</taxon>
        <taxon>Bacillales</taxon>
        <taxon>Paenibacillaceae</taxon>
    </lineage>
</organism>
<dbReference type="EMBL" id="JBHUMM010000043">
    <property type="protein sequence ID" value="MFD2673125.1"/>
    <property type="molecule type" value="Genomic_DNA"/>
</dbReference>
<protein>
    <submittedName>
        <fullName evidence="1">Uncharacterized protein</fullName>
    </submittedName>
</protein>
<evidence type="ECO:0000313" key="1">
    <source>
        <dbReference type="EMBL" id="MFD2673125.1"/>
    </source>
</evidence>
<gene>
    <name evidence="1" type="ORF">ACFSUC_16255</name>
</gene>
<proteinExistence type="predicted"/>